<dbReference type="PANTHER" id="PTHR33337">
    <property type="entry name" value="GFA DOMAIN-CONTAINING PROTEIN"/>
    <property type="match status" value="1"/>
</dbReference>
<dbReference type="GO" id="GO:0046872">
    <property type="term" value="F:metal ion binding"/>
    <property type="evidence" value="ECO:0007669"/>
    <property type="project" value="UniProtKB-KW"/>
</dbReference>
<evidence type="ECO:0000256" key="4">
    <source>
        <dbReference type="ARBA" id="ARBA00023239"/>
    </source>
</evidence>
<name>A0A291P9Q4_9GAMM</name>
<organism evidence="6 7">
    <name type="scientific">Halomonas beimenensis</name>
    <dbReference type="NCBI Taxonomy" id="475662"/>
    <lineage>
        <taxon>Bacteria</taxon>
        <taxon>Pseudomonadati</taxon>
        <taxon>Pseudomonadota</taxon>
        <taxon>Gammaproteobacteria</taxon>
        <taxon>Oceanospirillales</taxon>
        <taxon>Halomonadaceae</taxon>
        <taxon>Halomonas</taxon>
    </lineage>
</organism>
<accession>A0A291P9Q4</accession>
<reference evidence="6 7" key="1">
    <citation type="journal article" date="2017" name="Sci. Rep.">
        <title>Revealing the Saline Adaptation Strategies of the Halophilic Bacterium Halomonas beimenensis through High-throughput Omics and Transposon Mutagenesis Approaches.</title>
        <authorList>
            <person name="Chen Y.H."/>
            <person name="Lin S.S."/>
            <person name="Shyu Y.T."/>
        </authorList>
    </citation>
    <scope>NUCLEOTIDE SEQUENCE [LARGE SCALE GENOMIC DNA]</scope>
    <source>
        <strain evidence="6 7">NTU-111</strain>
    </source>
</reference>
<dbReference type="GO" id="GO:0016846">
    <property type="term" value="F:carbon-sulfur lyase activity"/>
    <property type="evidence" value="ECO:0007669"/>
    <property type="project" value="InterPro"/>
</dbReference>
<dbReference type="PANTHER" id="PTHR33337:SF40">
    <property type="entry name" value="CENP-V_GFA DOMAIN-CONTAINING PROTEIN-RELATED"/>
    <property type="match status" value="1"/>
</dbReference>
<keyword evidence="4" id="KW-0456">Lyase</keyword>
<dbReference type="Pfam" id="PF04828">
    <property type="entry name" value="GFA"/>
    <property type="match status" value="1"/>
</dbReference>
<gene>
    <name evidence="6" type="ORF">BEI_2656</name>
</gene>
<dbReference type="RefSeq" id="WP_097789941.1">
    <property type="nucleotide sequence ID" value="NZ_BAAADT010000011.1"/>
</dbReference>
<comment type="similarity">
    <text evidence="1">Belongs to the Gfa family.</text>
</comment>
<evidence type="ECO:0000313" key="7">
    <source>
        <dbReference type="Proteomes" id="UP000219993"/>
    </source>
</evidence>
<feature type="domain" description="CENP-V/GFA" evidence="5">
    <location>
        <begin position="8"/>
        <end position="120"/>
    </location>
</feature>
<keyword evidence="2" id="KW-0479">Metal-binding</keyword>
<evidence type="ECO:0000256" key="3">
    <source>
        <dbReference type="ARBA" id="ARBA00022833"/>
    </source>
</evidence>
<dbReference type="EMBL" id="CP021435">
    <property type="protein sequence ID" value="ATJ83643.1"/>
    <property type="molecule type" value="Genomic_DNA"/>
</dbReference>
<sequence length="143" mass="15734">MHNDAMTLRGSCLCGAVTLSVAAARQNIGACHCRMCRTWGGGPLLALESVSRVEIEGENSVSIYASSDWAERAFCRHCGTHLFYRLRTGEHYAVPAGLVDDGQAWTFDTQIFIDDKPPWYAFANATHDLTGREVMEAFDKGSD</sequence>
<dbReference type="AlphaFoldDB" id="A0A291P9Q4"/>
<dbReference type="InterPro" id="IPR006913">
    <property type="entry name" value="CENP-V/GFA"/>
</dbReference>
<evidence type="ECO:0000256" key="2">
    <source>
        <dbReference type="ARBA" id="ARBA00022723"/>
    </source>
</evidence>
<dbReference type="OrthoDB" id="4188830at2"/>
<dbReference type="SUPFAM" id="SSF51316">
    <property type="entry name" value="Mss4-like"/>
    <property type="match status" value="1"/>
</dbReference>
<evidence type="ECO:0000313" key="6">
    <source>
        <dbReference type="EMBL" id="ATJ83643.1"/>
    </source>
</evidence>
<keyword evidence="7" id="KW-1185">Reference proteome</keyword>
<proteinExistence type="inferred from homology"/>
<protein>
    <submittedName>
        <fullName evidence="6">Gfa-like protein</fullName>
    </submittedName>
</protein>
<dbReference type="Gene3D" id="3.90.1590.10">
    <property type="entry name" value="glutathione-dependent formaldehyde- activating enzyme (gfa)"/>
    <property type="match status" value="1"/>
</dbReference>
<dbReference type="InterPro" id="IPR011057">
    <property type="entry name" value="Mss4-like_sf"/>
</dbReference>
<keyword evidence="3" id="KW-0862">Zinc</keyword>
<evidence type="ECO:0000259" key="5">
    <source>
        <dbReference type="PROSITE" id="PS51891"/>
    </source>
</evidence>
<dbReference type="Proteomes" id="UP000219993">
    <property type="component" value="Chromosome"/>
</dbReference>
<dbReference type="KEGG" id="hbe:BEI_2656"/>
<evidence type="ECO:0000256" key="1">
    <source>
        <dbReference type="ARBA" id="ARBA00005495"/>
    </source>
</evidence>
<dbReference type="PROSITE" id="PS51891">
    <property type="entry name" value="CENP_V_GFA"/>
    <property type="match status" value="1"/>
</dbReference>